<dbReference type="Gene3D" id="3.40.960.10">
    <property type="entry name" value="VSR Endonuclease"/>
    <property type="match status" value="1"/>
</dbReference>
<dbReference type="AlphaFoldDB" id="A0A516PYR3"/>
<dbReference type="RefSeq" id="WP_143986282.1">
    <property type="nucleotide sequence ID" value="NZ_CP041692.1"/>
</dbReference>
<evidence type="ECO:0000259" key="1">
    <source>
        <dbReference type="Pfam" id="PF04480"/>
    </source>
</evidence>
<name>A0A516PYR3_9ACTN</name>
<proteinExistence type="predicted"/>
<dbReference type="Pfam" id="PF04480">
    <property type="entry name" value="DUF559"/>
    <property type="match status" value="1"/>
</dbReference>
<dbReference type="InterPro" id="IPR011335">
    <property type="entry name" value="Restrct_endonuc-II-like"/>
</dbReference>
<dbReference type="SUPFAM" id="SSF52980">
    <property type="entry name" value="Restriction endonuclease-like"/>
    <property type="match status" value="1"/>
</dbReference>
<feature type="domain" description="DUF559" evidence="1">
    <location>
        <begin position="190"/>
        <end position="258"/>
    </location>
</feature>
<dbReference type="InterPro" id="IPR007569">
    <property type="entry name" value="DUF559"/>
</dbReference>
<gene>
    <name evidence="2" type="ORF">FOE78_10770</name>
</gene>
<dbReference type="Proteomes" id="UP000319263">
    <property type="component" value="Chromosome"/>
</dbReference>
<evidence type="ECO:0000313" key="3">
    <source>
        <dbReference type="Proteomes" id="UP000319263"/>
    </source>
</evidence>
<dbReference type="KEGG" id="mik:FOE78_10770"/>
<sequence>MRSGHLSRLLPGVYAPIEAATSLETRLAAVPAWSPDAVVVGRAAASMTFWPDLAVPQIEVAHGCGRAPMASGYRFARRGPDPDWVIELPFFGERTLRLCAPAMTAIDLVPELGGKVIAEALRSRMVSLADLELALAATPGRPGNARRRRMLDDSRDSPWGELERHAHELLHRAGIRGWTGNGKVLINGLTYYIDVCFRSLKVAVEIDGLEHQTDLSRFVSDRQRQNALVLAGWIVLRFSWVDLRDHPQVVIAQIRAALAMARRAQQRAARP</sequence>
<protein>
    <submittedName>
        <fullName evidence="2">DUF559 domain-containing protein</fullName>
    </submittedName>
</protein>
<dbReference type="OrthoDB" id="4310518at2"/>
<reference evidence="2 3" key="1">
    <citation type="submission" date="2019-07" db="EMBL/GenBank/DDBJ databases">
        <title>Microlunatus dokdonensis sp. nov. isolated from the rhizospheric soil of the wild plant Elymus tsukushiensis.</title>
        <authorList>
            <person name="Ghim S.-Y."/>
            <person name="Hwang Y.-J."/>
            <person name="Son J.-S."/>
            <person name="Shin J.-H."/>
        </authorList>
    </citation>
    <scope>NUCLEOTIDE SEQUENCE [LARGE SCALE GENOMIC DNA]</scope>
    <source>
        <strain evidence="2 3">KUDC0627</strain>
    </source>
</reference>
<accession>A0A516PYR3</accession>
<keyword evidence="3" id="KW-1185">Reference proteome</keyword>
<evidence type="ECO:0000313" key="2">
    <source>
        <dbReference type="EMBL" id="QDP96316.1"/>
    </source>
</evidence>
<organism evidence="2 3">
    <name type="scientific">Microlunatus elymi</name>
    <dbReference type="NCBI Taxonomy" id="2596828"/>
    <lineage>
        <taxon>Bacteria</taxon>
        <taxon>Bacillati</taxon>
        <taxon>Actinomycetota</taxon>
        <taxon>Actinomycetes</taxon>
        <taxon>Propionibacteriales</taxon>
        <taxon>Propionibacteriaceae</taxon>
        <taxon>Microlunatus</taxon>
    </lineage>
</organism>
<dbReference type="EMBL" id="CP041692">
    <property type="protein sequence ID" value="QDP96316.1"/>
    <property type="molecule type" value="Genomic_DNA"/>
</dbReference>